<dbReference type="Pfam" id="PF00465">
    <property type="entry name" value="Fe-ADH"/>
    <property type="match status" value="1"/>
</dbReference>
<dbReference type="FunFam" id="3.40.50.1970:FF:000003">
    <property type="entry name" value="Alcohol dehydrogenase, iron-containing"/>
    <property type="match status" value="1"/>
</dbReference>
<dbReference type="GO" id="GO:0004022">
    <property type="term" value="F:alcohol dehydrogenase (NAD+) activity"/>
    <property type="evidence" value="ECO:0007669"/>
    <property type="project" value="TreeGrafter"/>
</dbReference>
<sequence>MTVRGLMFTLRYALTTLHFGVNALEKAKDFVAGREKVVVVTGKSSARISGALSDAEKILREFGVSYTVYDNISPNPWASQVEDLARVIWSEGSDAVIAIGGGSIIDAAKVASVIALSGGSVKDYVRGRRPKRGLPLLAVNLTHGTGTEVDRYAVITLDGEKEKHGLSPKYPEVSVDDPKYTLTLDKRQTIYTSLDAFYHSYEATTSKVRTLFVESMAREAVSFIARYLPELVSNLRSLELREKLLYASMLAGIAIDSGSTHIIHAIEHALSGLQPKLAHACGLALLGPRATYYTHKAVPESSASILRLLDQSIKPIPDDAEKAMKAVEKFQGEVGFDERLGDYGFTERDLDIIAEYAIKRLSYLHTNTPFPVTEEIVKDIVKSAL</sequence>
<name>A0A7J3Z7W8_9CREN</name>
<evidence type="ECO:0000256" key="1">
    <source>
        <dbReference type="ARBA" id="ARBA00023002"/>
    </source>
</evidence>
<evidence type="ECO:0000313" key="4">
    <source>
        <dbReference type="EMBL" id="HHQ50929.1"/>
    </source>
</evidence>
<dbReference type="InterPro" id="IPR056798">
    <property type="entry name" value="ADH_Fe_C"/>
</dbReference>
<evidence type="ECO:0000259" key="3">
    <source>
        <dbReference type="Pfam" id="PF25137"/>
    </source>
</evidence>
<dbReference type="EMBL" id="DRYQ01000088">
    <property type="protein sequence ID" value="HHQ50929.1"/>
    <property type="molecule type" value="Genomic_DNA"/>
</dbReference>
<dbReference type="Gene3D" id="3.40.50.1970">
    <property type="match status" value="1"/>
</dbReference>
<dbReference type="PANTHER" id="PTHR11496:SF104">
    <property type="entry name" value="3-DEOXY-ALPHA-D-MANNO-OCTULOSONATE 8-OXIDASE"/>
    <property type="match status" value="1"/>
</dbReference>
<protein>
    <submittedName>
        <fullName evidence="4">Iron-containing alcohol dehydrogenase</fullName>
    </submittedName>
</protein>
<dbReference type="GO" id="GO:0046872">
    <property type="term" value="F:metal ion binding"/>
    <property type="evidence" value="ECO:0007669"/>
    <property type="project" value="InterPro"/>
</dbReference>
<organism evidence="4">
    <name type="scientific">Ignisphaera aggregans</name>
    <dbReference type="NCBI Taxonomy" id="334771"/>
    <lineage>
        <taxon>Archaea</taxon>
        <taxon>Thermoproteota</taxon>
        <taxon>Thermoprotei</taxon>
        <taxon>Desulfurococcales</taxon>
        <taxon>Desulfurococcaceae</taxon>
        <taxon>Ignisphaera</taxon>
    </lineage>
</organism>
<evidence type="ECO:0000259" key="2">
    <source>
        <dbReference type="Pfam" id="PF00465"/>
    </source>
</evidence>
<dbReference type="SUPFAM" id="SSF56796">
    <property type="entry name" value="Dehydroquinate synthase-like"/>
    <property type="match status" value="1"/>
</dbReference>
<dbReference type="InterPro" id="IPR039697">
    <property type="entry name" value="Alcohol_dehydrogenase_Fe"/>
</dbReference>
<dbReference type="PANTHER" id="PTHR11496">
    <property type="entry name" value="ALCOHOL DEHYDROGENASE"/>
    <property type="match status" value="1"/>
</dbReference>
<dbReference type="Gene3D" id="1.20.1090.10">
    <property type="entry name" value="Dehydroquinate synthase-like - alpha domain"/>
    <property type="match status" value="1"/>
</dbReference>
<reference evidence="4" key="1">
    <citation type="journal article" date="2020" name="mSystems">
        <title>Genome- and Community-Level Interaction Insights into Carbon Utilization and Element Cycling Functions of Hydrothermarchaeota in Hydrothermal Sediment.</title>
        <authorList>
            <person name="Zhou Z."/>
            <person name="Liu Y."/>
            <person name="Xu W."/>
            <person name="Pan J."/>
            <person name="Luo Z.H."/>
            <person name="Li M."/>
        </authorList>
    </citation>
    <scope>NUCLEOTIDE SEQUENCE [LARGE SCALE GENOMIC DNA]</scope>
    <source>
        <strain evidence="4">SpSt-1105</strain>
    </source>
</reference>
<keyword evidence="1" id="KW-0560">Oxidoreductase</keyword>
<dbReference type="Pfam" id="PF25137">
    <property type="entry name" value="ADH_Fe_C"/>
    <property type="match status" value="1"/>
</dbReference>
<comment type="caution">
    <text evidence="4">The sequence shown here is derived from an EMBL/GenBank/DDBJ whole genome shotgun (WGS) entry which is preliminary data.</text>
</comment>
<feature type="domain" description="Fe-containing alcohol dehydrogenase-like C-terminal" evidence="3">
    <location>
        <begin position="189"/>
        <end position="384"/>
    </location>
</feature>
<gene>
    <name evidence="4" type="ORF">ENM66_06225</name>
</gene>
<dbReference type="InterPro" id="IPR001670">
    <property type="entry name" value="ADH_Fe/GldA"/>
</dbReference>
<dbReference type="AlphaFoldDB" id="A0A7J3Z7W8"/>
<proteinExistence type="predicted"/>
<accession>A0A7J3Z7W8</accession>
<feature type="domain" description="Alcohol dehydrogenase iron-type/glycerol dehydrogenase GldA" evidence="2">
    <location>
        <begin position="16"/>
        <end position="178"/>
    </location>
</feature>